<keyword evidence="2 4" id="KW-0689">Ribosomal protein</keyword>
<dbReference type="Pfam" id="PF00338">
    <property type="entry name" value="Ribosomal_S10"/>
    <property type="match status" value="1"/>
</dbReference>
<dbReference type="InterPro" id="IPR027486">
    <property type="entry name" value="Ribosomal_uS10_dom"/>
</dbReference>
<dbReference type="GO" id="GO:0003735">
    <property type="term" value="F:structural constituent of ribosome"/>
    <property type="evidence" value="ECO:0007669"/>
    <property type="project" value="InterPro"/>
</dbReference>
<dbReference type="InterPro" id="IPR018268">
    <property type="entry name" value="Ribosomal_uS10_CS"/>
</dbReference>
<evidence type="ECO:0000313" key="6">
    <source>
        <dbReference type="EMBL" id="MBB4722811.1"/>
    </source>
</evidence>
<comment type="caution">
    <text evidence="6">The sequence shown here is derived from an EMBL/GenBank/DDBJ whole genome shotgun (WGS) entry which is preliminary data.</text>
</comment>
<comment type="subunit">
    <text evidence="4">Part of the 30S ribosomal subunit.</text>
</comment>
<dbReference type="EMBL" id="JACHNL010000002">
    <property type="protein sequence ID" value="MBB4722811.1"/>
    <property type="molecule type" value="Genomic_DNA"/>
</dbReference>
<dbReference type="GO" id="GO:0000049">
    <property type="term" value="F:tRNA binding"/>
    <property type="evidence" value="ECO:0007669"/>
    <property type="project" value="UniProtKB-UniRule"/>
</dbReference>
<dbReference type="InterPro" id="IPR001848">
    <property type="entry name" value="Ribosomal_uS10"/>
</dbReference>
<dbReference type="FunFam" id="3.30.70.600:FF:000001">
    <property type="entry name" value="30S ribosomal protein S10"/>
    <property type="match status" value="1"/>
</dbReference>
<comment type="function">
    <text evidence="4">Involved in the binding of tRNA to the ribosomes.</text>
</comment>
<comment type="similarity">
    <text evidence="1 4">Belongs to the universal ribosomal protein uS10 family.</text>
</comment>
<sequence>MRGDFINVRNIGAGIPEALPVALLTKEPTVMAEQKTGQKADQKIRIRLKAFDHRLIDRSASEIVETAKRTGAQVRGPIPLPTKIERYTILVSPHADKDARDQYETRTHKRVLDIIDPNDKTVDALMKLELAAGVDVQIKLT</sequence>
<dbReference type="PROSITE" id="PS00361">
    <property type="entry name" value="RIBOSOMAL_S10"/>
    <property type="match status" value="1"/>
</dbReference>
<gene>
    <name evidence="4" type="primary">rpsJ</name>
    <name evidence="6" type="ORF">FHY32_001129</name>
</gene>
<proteinExistence type="inferred from homology"/>
<reference evidence="6 7" key="1">
    <citation type="submission" date="2020-08" db="EMBL/GenBank/DDBJ databases">
        <title>Studying the diversity of plant-associated saprophytic bacteria and their role in host health and plant-pathogen interactions.</title>
        <authorList>
            <person name="Potnis N."/>
        </authorList>
    </citation>
    <scope>NUCLEOTIDE SEQUENCE [LARGE SCALE GENOMIC DNA]</scope>
    <source>
        <strain evidence="6 7">CFBP 7922</strain>
    </source>
</reference>
<evidence type="ECO:0000256" key="2">
    <source>
        <dbReference type="ARBA" id="ARBA00022980"/>
    </source>
</evidence>
<dbReference type="NCBIfam" id="TIGR01049">
    <property type="entry name" value="rpsJ_bact"/>
    <property type="match status" value="1"/>
</dbReference>
<dbReference type="GO" id="GO:0006412">
    <property type="term" value="P:translation"/>
    <property type="evidence" value="ECO:0007669"/>
    <property type="project" value="UniProtKB-UniRule"/>
</dbReference>
<evidence type="ECO:0000256" key="3">
    <source>
        <dbReference type="ARBA" id="ARBA00023274"/>
    </source>
</evidence>
<evidence type="ECO:0000259" key="5">
    <source>
        <dbReference type="SMART" id="SM01403"/>
    </source>
</evidence>
<name>A0AAW3U165_XANEU</name>
<dbReference type="AlphaFoldDB" id="A0AAW3U165"/>
<keyword evidence="3 4" id="KW-0687">Ribonucleoprotein</keyword>
<dbReference type="HAMAP" id="MF_00508">
    <property type="entry name" value="Ribosomal_uS10"/>
    <property type="match status" value="1"/>
</dbReference>
<dbReference type="SMART" id="SM01403">
    <property type="entry name" value="Ribosomal_S10"/>
    <property type="match status" value="1"/>
</dbReference>
<protein>
    <recommendedName>
        <fullName evidence="4">Small ribosomal subunit protein uS10</fullName>
    </recommendedName>
</protein>
<evidence type="ECO:0000256" key="4">
    <source>
        <dbReference type="HAMAP-Rule" id="MF_00508"/>
    </source>
</evidence>
<dbReference type="Gene3D" id="3.30.70.600">
    <property type="entry name" value="Ribosomal protein S10 domain"/>
    <property type="match status" value="1"/>
</dbReference>
<feature type="domain" description="Small ribosomal subunit protein uS10" evidence="5">
    <location>
        <begin position="45"/>
        <end position="139"/>
    </location>
</feature>
<dbReference type="PRINTS" id="PR00971">
    <property type="entry name" value="RIBOSOMALS10"/>
</dbReference>
<evidence type="ECO:0000313" key="7">
    <source>
        <dbReference type="Proteomes" id="UP000576603"/>
    </source>
</evidence>
<dbReference type="InterPro" id="IPR036838">
    <property type="entry name" value="Ribosomal_uS10_dom_sf"/>
</dbReference>
<dbReference type="PANTHER" id="PTHR11700">
    <property type="entry name" value="30S RIBOSOMAL PROTEIN S10 FAMILY MEMBER"/>
    <property type="match status" value="1"/>
</dbReference>
<dbReference type="NCBIfam" id="NF001861">
    <property type="entry name" value="PRK00596.1"/>
    <property type="match status" value="1"/>
</dbReference>
<evidence type="ECO:0000256" key="1">
    <source>
        <dbReference type="ARBA" id="ARBA00007102"/>
    </source>
</evidence>
<dbReference type="GO" id="GO:0005840">
    <property type="term" value="C:ribosome"/>
    <property type="evidence" value="ECO:0007669"/>
    <property type="project" value="UniProtKB-KW"/>
</dbReference>
<organism evidence="6 7">
    <name type="scientific">Xanthomonas euvesicatoria</name>
    <dbReference type="NCBI Taxonomy" id="456327"/>
    <lineage>
        <taxon>Bacteria</taxon>
        <taxon>Pseudomonadati</taxon>
        <taxon>Pseudomonadota</taxon>
        <taxon>Gammaproteobacteria</taxon>
        <taxon>Lysobacterales</taxon>
        <taxon>Lysobacteraceae</taxon>
        <taxon>Xanthomonas</taxon>
    </lineage>
</organism>
<dbReference type="SUPFAM" id="SSF54999">
    <property type="entry name" value="Ribosomal protein S10"/>
    <property type="match status" value="1"/>
</dbReference>
<dbReference type="Proteomes" id="UP000576603">
    <property type="component" value="Unassembled WGS sequence"/>
</dbReference>
<accession>A0AAW3U165</accession>
<dbReference type="GO" id="GO:1990904">
    <property type="term" value="C:ribonucleoprotein complex"/>
    <property type="evidence" value="ECO:0007669"/>
    <property type="project" value="UniProtKB-KW"/>
</dbReference>